<dbReference type="SUPFAM" id="SSF53335">
    <property type="entry name" value="S-adenosyl-L-methionine-dependent methyltransferases"/>
    <property type="match status" value="1"/>
</dbReference>
<keyword evidence="2" id="KW-1185">Reference proteome</keyword>
<dbReference type="EMBL" id="JAXCEH010000007">
    <property type="protein sequence ID" value="MFA1554861.1"/>
    <property type="molecule type" value="Genomic_DNA"/>
</dbReference>
<dbReference type="Gene3D" id="3.40.50.150">
    <property type="entry name" value="Vaccinia Virus protein VP39"/>
    <property type="match status" value="1"/>
</dbReference>
<sequence length="270" mass="29728">MELLMASNLDVSVPNIARIYDAMLGGKDNFAADREAADRLLEVEPMSGLYARQHRAYIGRAVRLMAECGVRQFLDIGTGLPTMDNVHQIAHRHAPGSHVVYVDNDPAVCAHARALLAGDPGTVAVIQEDLRNPERILAHRDTRRLIDFDEPLGILITGVLHFIPDDDDPHRAIGVLTEAMCSGGHLAISHITDEEARRTRPSDNQSGLAVFAKSNAPMRPRNRADIERFLDGLEPRDPGLVCITRWRATNPAVIPADLRDVWLAAVARKP</sequence>
<dbReference type="Pfam" id="PF04672">
    <property type="entry name" value="Methyltransf_19"/>
    <property type="match status" value="1"/>
</dbReference>
<dbReference type="EC" id="2.1.1.-" evidence="1"/>
<dbReference type="InterPro" id="IPR006764">
    <property type="entry name" value="SAM_dep_MeTrfase_SAV2177_type"/>
</dbReference>
<dbReference type="CDD" id="cd02440">
    <property type="entry name" value="AdoMet_MTases"/>
    <property type="match status" value="1"/>
</dbReference>
<evidence type="ECO:0000313" key="1">
    <source>
        <dbReference type="EMBL" id="MFA1554861.1"/>
    </source>
</evidence>
<dbReference type="InterPro" id="IPR029063">
    <property type="entry name" value="SAM-dependent_MTases_sf"/>
</dbReference>
<dbReference type="Proteomes" id="UP001569904">
    <property type="component" value="Unassembled WGS sequence"/>
</dbReference>
<organism evidence="1 2">
    <name type="scientific">Actinomadura chokoriensis</name>
    <dbReference type="NCBI Taxonomy" id="454156"/>
    <lineage>
        <taxon>Bacteria</taxon>
        <taxon>Bacillati</taxon>
        <taxon>Actinomycetota</taxon>
        <taxon>Actinomycetes</taxon>
        <taxon>Streptosporangiales</taxon>
        <taxon>Thermomonosporaceae</taxon>
        <taxon>Actinomadura</taxon>
    </lineage>
</organism>
<comment type="caution">
    <text evidence="1">The sequence shown here is derived from an EMBL/GenBank/DDBJ whole genome shotgun (WGS) entry which is preliminary data.</text>
</comment>
<evidence type="ECO:0000313" key="2">
    <source>
        <dbReference type="Proteomes" id="UP001569904"/>
    </source>
</evidence>
<dbReference type="GO" id="GO:0032259">
    <property type="term" value="P:methylation"/>
    <property type="evidence" value="ECO:0007669"/>
    <property type="project" value="UniProtKB-KW"/>
</dbReference>
<keyword evidence="1" id="KW-0489">Methyltransferase</keyword>
<dbReference type="PIRSF" id="PIRSF017393">
    <property type="entry name" value="MTase_SAV2177"/>
    <property type="match status" value="1"/>
</dbReference>
<protein>
    <submittedName>
        <fullName evidence="1">SAM-dependent methyltransferase</fullName>
        <ecNumber evidence="1">2.1.1.-</ecNumber>
    </submittedName>
</protein>
<proteinExistence type="predicted"/>
<reference evidence="1 2" key="1">
    <citation type="submission" date="2023-11" db="EMBL/GenBank/DDBJ databases">
        <title>Actinomadura monticuli sp. nov., isolated from volcanic ash.</title>
        <authorList>
            <person name="Lee S.D."/>
            <person name="Yang H."/>
            <person name="Kim I.S."/>
        </authorList>
    </citation>
    <scope>NUCLEOTIDE SEQUENCE [LARGE SCALE GENOMIC DNA]</scope>
    <source>
        <strain evidence="1 2">DSM 45346</strain>
    </source>
</reference>
<accession>A0ABV4QWC3</accession>
<keyword evidence="1" id="KW-0808">Transferase</keyword>
<dbReference type="GO" id="GO:0008168">
    <property type="term" value="F:methyltransferase activity"/>
    <property type="evidence" value="ECO:0007669"/>
    <property type="project" value="UniProtKB-KW"/>
</dbReference>
<name>A0ABV4QWC3_9ACTN</name>
<gene>
    <name evidence="1" type="ORF">SM436_14315</name>
</gene>
<dbReference type="RefSeq" id="WP_371941473.1">
    <property type="nucleotide sequence ID" value="NZ_JAXCEH010000007.1"/>
</dbReference>